<keyword evidence="3" id="KW-1185">Reference proteome</keyword>
<dbReference type="AlphaFoldDB" id="W0V1J1"/>
<keyword evidence="1" id="KW-1133">Transmembrane helix</keyword>
<proteinExistence type="predicted"/>
<dbReference type="KEGG" id="jag:GJA_1091"/>
<organism evidence="2 3">
    <name type="scientific">Janthinobacterium agaricidamnosum NBRC 102515 = DSM 9628</name>
    <dbReference type="NCBI Taxonomy" id="1349767"/>
    <lineage>
        <taxon>Bacteria</taxon>
        <taxon>Pseudomonadati</taxon>
        <taxon>Pseudomonadota</taxon>
        <taxon>Betaproteobacteria</taxon>
        <taxon>Burkholderiales</taxon>
        <taxon>Oxalobacteraceae</taxon>
        <taxon>Janthinobacterium</taxon>
    </lineage>
</organism>
<gene>
    <name evidence="2" type="ORF">GJA_1091</name>
</gene>
<dbReference type="CDD" id="cd11575">
    <property type="entry name" value="GH99_GH71_like_3"/>
    <property type="match status" value="1"/>
</dbReference>
<sequence length="438" mass="47702">MDYLGRKPQPVLMDGATLREKKMQRTIGSMLCMALVGGMLAGCGGGTAGNGGNTVLQSASAQAGVAAVAVPKSSTKKIYMHMMPWFETNASSGNGAWGQHWTMANQNPNIVDANGKRQIASHYYPQTGPYASGDPYIIEYQLLLMKYAGVDGVLIDWPGSQNVWDYPKNRQNAEAIVAQTAKMGLSFAMVYEDHNIGMAYDAGLIPNKMAAAQQDIAYLKSRYTTQSNYIQINDAPLILDFGPQTFVNGDDWSTIFSTFPKPPTFLTLWYQVGQAGASGKGEFAWIYFDGMAGLDNFYSNHPLNLKFGIAYPGFNTFYAAGNWQGPTWTLPYGSTFATTLNKALAAPGVDNIQVATWNDYGEGTMVEPTREFGYSYLTTMQQALGVSSNQSELQLIYALYQKRVQYAGNAAQQQKLSNAANYLAAHQVSQAAAIINAM</sequence>
<dbReference type="eggNOG" id="COG2273">
    <property type="taxonomic scope" value="Bacteria"/>
</dbReference>
<evidence type="ECO:0000313" key="2">
    <source>
        <dbReference type="EMBL" id="CDG81746.1"/>
    </source>
</evidence>
<dbReference type="Gene3D" id="3.20.20.80">
    <property type="entry name" value="Glycosidases"/>
    <property type="match status" value="1"/>
</dbReference>
<dbReference type="EMBL" id="HG322949">
    <property type="protein sequence ID" value="CDG81746.1"/>
    <property type="molecule type" value="Genomic_DNA"/>
</dbReference>
<reference evidence="2 3" key="1">
    <citation type="journal article" date="2015" name="Genome Announc.">
        <title>Genome Sequence of Mushroom Soft-Rot Pathogen Janthinobacterium agaricidamnosum.</title>
        <authorList>
            <person name="Graupner K."/>
            <person name="Lackner G."/>
            <person name="Hertweck C."/>
        </authorList>
    </citation>
    <scope>NUCLEOTIDE SEQUENCE [LARGE SCALE GENOMIC DNA]</scope>
    <source>
        <strain evidence="3">NBRC 102515 / DSM 9628</strain>
    </source>
</reference>
<protein>
    <recommendedName>
        <fullName evidence="4">Endo-alpha-mannosidase</fullName>
    </recommendedName>
</protein>
<keyword evidence="1" id="KW-0472">Membrane</keyword>
<evidence type="ECO:0000313" key="3">
    <source>
        <dbReference type="Proteomes" id="UP000027604"/>
    </source>
</evidence>
<name>W0V1J1_9BURK</name>
<evidence type="ECO:0008006" key="4">
    <source>
        <dbReference type="Google" id="ProtNLM"/>
    </source>
</evidence>
<dbReference type="Proteomes" id="UP000027604">
    <property type="component" value="Chromosome I"/>
</dbReference>
<feature type="transmembrane region" description="Helical" evidence="1">
    <location>
        <begin position="27"/>
        <end position="48"/>
    </location>
</feature>
<evidence type="ECO:0000256" key="1">
    <source>
        <dbReference type="SAM" id="Phobius"/>
    </source>
</evidence>
<accession>W0V1J1</accession>
<dbReference type="STRING" id="1349767.GJA_1091"/>
<dbReference type="PATRIC" id="fig|1349767.4.peg.2817"/>
<dbReference type="HOGENOM" id="CLU_030649_0_0_4"/>
<keyword evidence="1" id="KW-0812">Transmembrane</keyword>